<organism evidence="2 3">
    <name type="scientific">Mycena maculata</name>
    <dbReference type="NCBI Taxonomy" id="230809"/>
    <lineage>
        <taxon>Eukaryota</taxon>
        <taxon>Fungi</taxon>
        <taxon>Dikarya</taxon>
        <taxon>Basidiomycota</taxon>
        <taxon>Agaricomycotina</taxon>
        <taxon>Agaricomycetes</taxon>
        <taxon>Agaricomycetidae</taxon>
        <taxon>Agaricales</taxon>
        <taxon>Marasmiineae</taxon>
        <taxon>Mycenaceae</taxon>
        <taxon>Mycena</taxon>
    </lineage>
</organism>
<dbReference type="GO" id="GO:0043235">
    <property type="term" value="C:receptor complex"/>
    <property type="evidence" value="ECO:0007669"/>
    <property type="project" value="TreeGrafter"/>
</dbReference>
<dbReference type="Gene3D" id="1.10.510.10">
    <property type="entry name" value="Transferase(Phosphotransferase) domain 1"/>
    <property type="match status" value="1"/>
</dbReference>
<name>A0AAD7ML41_9AGAR</name>
<proteinExistence type="predicted"/>
<dbReference type="InterPro" id="IPR011009">
    <property type="entry name" value="Kinase-like_dom_sf"/>
</dbReference>
<gene>
    <name evidence="2" type="ORF">DFH07DRAFT_295864</name>
</gene>
<accession>A0AAD7ML41</accession>
<sequence length="165" mass="18237">MRIVSSSIFGREALVWHYLRHPNVVPFLGVDFTTLSSPLRAMVSPWMPLGNVVVYVGQHSPVFTYALDIINDVIQGLKYLHSKSVVHGDLCGRNILIDKDGRACLSDFGLAVFIDSETKSSSAHGGSLRWMAPELVQIGVPFKRTTASDVWAFGCVCGEVCCWFF</sequence>
<dbReference type="GO" id="GO:0004714">
    <property type="term" value="F:transmembrane receptor protein tyrosine kinase activity"/>
    <property type="evidence" value="ECO:0007669"/>
    <property type="project" value="TreeGrafter"/>
</dbReference>
<dbReference type="GO" id="GO:0007169">
    <property type="term" value="P:cell surface receptor protein tyrosine kinase signaling pathway"/>
    <property type="evidence" value="ECO:0007669"/>
    <property type="project" value="TreeGrafter"/>
</dbReference>
<dbReference type="PANTHER" id="PTHR24416:SF611">
    <property type="entry name" value="TYROSINE-PROTEIN KINASE TRANSMEMBRANE RECEPTOR ROR"/>
    <property type="match status" value="1"/>
</dbReference>
<dbReference type="PROSITE" id="PS00109">
    <property type="entry name" value="PROTEIN_KINASE_TYR"/>
    <property type="match status" value="1"/>
</dbReference>
<evidence type="ECO:0000313" key="2">
    <source>
        <dbReference type="EMBL" id="KAJ7721725.1"/>
    </source>
</evidence>
<evidence type="ECO:0000313" key="3">
    <source>
        <dbReference type="Proteomes" id="UP001215280"/>
    </source>
</evidence>
<dbReference type="InterPro" id="IPR000719">
    <property type="entry name" value="Prot_kinase_dom"/>
</dbReference>
<dbReference type="InterPro" id="IPR008266">
    <property type="entry name" value="Tyr_kinase_AS"/>
</dbReference>
<feature type="domain" description="Protein kinase" evidence="1">
    <location>
        <begin position="1"/>
        <end position="165"/>
    </location>
</feature>
<protein>
    <submittedName>
        <fullName evidence="2">Kinase-like domain-containing protein</fullName>
    </submittedName>
</protein>
<dbReference type="EMBL" id="JARJLG010000265">
    <property type="protein sequence ID" value="KAJ7721725.1"/>
    <property type="molecule type" value="Genomic_DNA"/>
</dbReference>
<reference evidence="2" key="1">
    <citation type="submission" date="2023-03" db="EMBL/GenBank/DDBJ databases">
        <title>Massive genome expansion in bonnet fungi (Mycena s.s.) driven by repeated elements and novel gene families across ecological guilds.</title>
        <authorList>
            <consortium name="Lawrence Berkeley National Laboratory"/>
            <person name="Harder C.B."/>
            <person name="Miyauchi S."/>
            <person name="Viragh M."/>
            <person name="Kuo A."/>
            <person name="Thoen E."/>
            <person name="Andreopoulos B."/>
            <person name="Lu D."/>
            <person name="Skrede I."/>
            <person name="Drula E."/>
            <person name="Henrissat B."/>
            <person name="Morin E."/>
            <person name="Kohler A."/>
            <person name="Barry K."/>
            <person name="LaButti K."/>
            <person name="Morin E."/>
            <person name="Salamov A."/>
            <person name="Lipzen A."/>
            <person name="Mereny Z."/>
            <person name="Hegedus B."/>
            <person name="Baldrian P."/>
            <person name="Stursova M."/>
            <person name="Weitz H."/>
            <person name="Taylor A."/>
            <person name="Grigoriev I.V."/>
            <person name="Nagy L.G."/>
            <person name="Martin F."/>
            <person name="Kauserud H."/>
        </authorList>
    </citation>
    <scope>NUCLEOTIDE SEQUENCE</scope>
    <source>
        <strain evidence="2">CBHHK188m</strain>
    </source>
</reference>
<dbReference type="GO" id="GO:0005524">
    <property type="term" value="F:ATP binding"/>
    <property type="evidence" value="ECO:0007669"/>
    <property type="project" value="InterPro"/>
</dbReference>
<keyword evidence="2" id="KW-0808">Transferase</keyword>
<keyword evidence="2" id="KW-0418">Kinase</keyword>
<dbReference type="Pfam" id="PF07714">
    <property type="entry name" value="PK_Tyr_Ser-Thr"/>
    <property type="match status" value="1"/>
</dbReference>
<comment type="caution">
    <text evidence="2">The sequence shown here is derived from an EMBL/GenBank/DDBJ whole genome shotgun (WGS) entry which is preliminary data.</text>
</comment>
<dbReference type="GO" id="GO:0005886">
    <property type="term" value="C:plasma membrane"/>
    <property type="evidence" value="ECO:0007669"/>
    <property type="project" value="TreeGrafter"/>
</dbReference>
<dbReference type="Proteomes" id="UP001215280">
    <property type="component" value="Unassembled WGS sequence"/>
</dbReference>
<dbReference type="InterPro" id="IPR050122">
    <property type="entry name" value="RTK"/>
</dbReference>
<dbReference type="InterPro" id="IPR001245">
    <property type="entry name" value="Ser-Thr/Tyr_kinase_cat_dom"/>
</dbReference>
<keyword evidence="3" id="KW-1185">Reference proteome</keyword>
<dbReference type="SUPFAM" id="SSF56112">
    <property type="entry name" value="Protein kinase-like (PK-like)"/>
    <property type="match status" value="1"/>
</dbReference>
<dbReference type="PANTHER" id="PTHR24416">
    <property type="entry name" value="TYROSINE-PROTEIN KINASE RECEPTOR"/>
    <property type="match status" value="1"/>
</dbReference>
<dbReference type="AlphaFoldDB" id="A0AAD7ML41"/>
<dbReference type="PROSITE" id="PS50011">
    <property type="entry name" value="PROTEIN_KINASE_DOM"/>
    <property type="match status" value="1"/>
</dbReference>
<evidence type="ECO:0000259" key="1">
    <source>
        <dbReference type="PROSITE" id="PS50011"/>
    </source>
</evidence>